<organism evidence="2 3">
    <name type="scientific">Niastella koreensis (strain DSM 17620 / KACC 11465 / NBRC 106392 / GR20-10)</name>
    <dbReference type="NCBI Taxonomy" id="700598"/>
    <lineage>
        <taxon>Bacteria</taxon>
        <taxon>Pseudomonadati</taxon>
        <taxon>Bacteroidota</taxon>
        <taxon>Chitinophagia</taxon>
        <taxon>Chitinophagales</taxon>
        <taxon>Chitinophagaceae</taxon>
        <taxon>Niastella</taxon>
    </lineage>
</organism>
<dbReference type="Proteomes" id="UP000005438">
    <property type="component" value="Chromosome"/>
</dbReference>
<evidence type="ECO:0000313" key="3">
    <source>
        <dbReference type="Proteomes" id="UP000005438"/>
    </source>
</evidence>
<evidence type="ECO:0000256" key="1">
    <source>
        <dbReference type="SAM" id="SignalP"/>
    </source>
</evidence>
<proteinExistence type="predicted"/>
<protein>
    <submittedName>
        <fullName evidence="2">Uncharacterized protein</fullName>
    </submittedName>
</protein>
<dbReference type="EMBL" id="CP003178">
    <property type="protein sequence ID" value="AEV99753.1"/>
    <property type="molecule type" value="Genomic_DNA"/>
</dbReference>
<feature type="signal peptide" evidence="1">
    <location>
        <begin position="1"/>
        <end position="20"/>
    </location>
</feature>
<dbReference type="HOGENOM" id="CLU_1446243_0_0_10"/>
<sequence>MKYALKICLGVICFILSANSFCQSPSSQIAHIKKYKASIDSLHTLYITVHRALDLDSMRMSEEMGLEERMGESLNLGDNEDGGWEIYVFAKKQGEIYRIYWIGTQKNVWVSKTFYYENGMLVCGEMTVLRQEPHHNTEYTVKEYYWKNKRLAKITRNKFPVIEDRSFIPVSLLKLGKKIYDLNNSKT</sequence>
<dbReference type="AlphaFoldDB" id="G8TKS4"/>
<keyword evidence="1" id="KW-0732">Signal</keyword>
<feature type="chain" id="PRO_5003517588" evidence="1">
    <location>
        <begin position="21"/>
        <end position="187"/>
    </location>
</feature>
<accession>G8TKS4</accession>
<evidence type="ECO:0000313" key="2">
    <source>
        <dbReference type="EMBL" id="AEV99753.1"/>
    </source>
</evidence>
<name>G8TKS4_NIAKG</name>
<reference evidence="2 3" key="1">
    <citation type="submission" date="2011-12" db="EMBL/GenBank/DDBJ databases">
        <title>The complete genome of Niastella koreensis GR20-10.</title>
        <authorList>
            <consortium name="US DOE Joint Genome Institute (JGI-PGF)"/>
            <person name="Lucas S."/>
            <person name="Han J."/>
            <person name="Lapidus A."/>
            <person name="Bruce D."/>
            <person name="Goodwin L."/>
            <person name="Pitluck S."/>
            <person name="Peters L."/>
            <person name="Kyrpides N."/>
            <person name="Mavromatis K."/>
            <person name="Ivanova N."/>
            <person name="Mikhailova N."/>
            <person name="Davenport K."/>
            <person name="Saunders E."/>
            <person name="Detter J.C."/>
            <person name="Tapia R."/>
            <person name="Han C."/>
            <person name="Land M."/>
            <person name="Hauser L."/>
            <person name="Markowitz V."/>
            <person name="Cheng J.-F."/>
            <person name="Hugenholtz P."/>
            <person name="Woyke T."/>
            <person name="Wu D."/>
            <person name="Tindall B."/>
            <person name="Pomrenke H."/>
            <person name="Brambilla E."/>
            <person name="Klenk H.-P."/>
            <person name="Eisen J.A."/>
        </authorList>
    </citation>
    <scope>NUCLEOTIDE SEQUENCE [LARGE SCALE GENOMIC DNA]</scope>
    <source>
        <strain evidence="3">DSM 17620 / KACC 11465 / NBRC 106392 / GR20-10</strain>
    </source>
</reference>
<gene>
    <name evidence="2" type="ordered locus">Niako_3449</name>
</gene>
<dbReference type="KEGG" id="nko:Niako_3449"/>